<evidence type="ECO:0000259" key="3">
    <source>
        <dbReference type="Pfam" id="PF08327"/>
    </source>
</evidence>
<evidence type="ECO:0000256" key="1">
    <source>
        <dbReference type="ARBA" id="ARBA00006817"/>
    </source>
</evidence>
<dbReference type="AlphaFoldDB" id="A0A7Y7M0B2"/>
<feature type="domain" description="Activator of Hsp90 ATPase homologue 1/2-like C-terminal" evidence="3">
    <location>
        <begin position="32"/>
        <end position="133"/>
    </location>
</feature>
<dbReference type="InterPro" id="IPR023393">
    <property type="entry name" value="START-like_dom_sf"/>
</dbReference>
<proteinExistence type="inferred from homology"/>
<feature type="region of interest" description="Disordered" evidence="2">
    <location>
        <begin position="1"/>
        <end position="26"/>
    </location>
</feature>
<sequence>MDGIFSHAPKPHAEPVQEEGPGARSAAVVVPAQPEFAFDGFTDGIHLWWPMEGHSGFGAGSHVGFEARRLFEEAPDGRQQLWADVREWMPPSDLVLDWQLAGDPLAPTTVTVSFDTAEEGTRVTLVQDGWAAGGLGWEEYNKYCDWPLILARYARFMGGAPSLD</sequence>
<dbReference type="SUPFAM" id="SSF55961">
    <property type="entry name" value="Bet v1-like"/>
    <property type="match status" value="1"/>
</dbReference>
<organism evidence="4 5">
    <name type="scientific">Arthrobacter wenxiniae</name>
    <dbReference type="NCBI Taxonomy" id="2713570"/>
    <lineage>
        <taxon>Bacteria</taxon>
        <taxon>Bacillati</taxon>
        <taxon>Actinomycetota</taxon>
        <taxon>Actinomycetes</taxon>
        <taxon>Micrococcales</taxon>
        <taxon>Micrococcaceae</taxon>
        <taxon>Arthrobacter</taxon>
    </lineage>
</organism>
<accession>A0A7Y7M0B2</accession>
<dbReference type="Gene3D" id="3.30.530.20">
    <property type="match status" value="1"/>
</dbReference>
<dbReference type="RefSeq" id="WP_176636567.1">
    <property type="nucleotide sequence ID" value="NZ_JAAMFM010000043.1"/>
</dbReference>
<evidence type="ECO:0000313" key="5">
    <source>
        <dbReference type="Proteomes" id="UP000543556"/>
    </source>
</evidence>
<keyword evidence="5" id="KW-1185">Reference proteome</keyword>
<dbReference type="EMBL" id="JAAMFM010000043">
    <property type="protein sequence ID" value="NVM96862.1"/>
    <property type="molecule type" value="Genomic_DNA"/>
</dbReference>
<evidence type="ECO:0000313" key="4">
    <source>
        <dbReference type="EMBL" id="NVM96862.1"/>
    </source>
</evidence>
<gene>
    <name evidence="4" type="ORF">G6034_18500</name>
</gene>
<comment type="similarity">
    <text evidence="1">Belongs to the AHA1 family.</text>
</comment>
<evidence type="ECO:0000256" key="2">
    <source>
        <dbReference type="SAM" id="MobiDB-lite"/>
    </source>
</evidence>
<dbReference type="InterPro" id="IPR013538">
    <property type="entry name" value="ASHA1/2-like_C"/>
</dbReference>
<comment type="caution">
    <text evidence="4">The sequence shown here is derived from an EMBL/GenBank/DDBJ whole genome shotgun (WGS) entry which is preliminary data.</text>
</comment>
<dbReference type="Proteomes" id="UP000543556">
    <property type="component" value="Unassembled WGS sequence"/>
</dbReference>
<dbReference type="Pfam" id="PF08327">
    <property type="entry name" value="AHSA1"/>
    <property type="match status" value="1"/>
</dbReference>
<protein>
    <recommendedName>
        <fullName evidence="3">Activator of Hsp90 ATPase homologue 1/2-like C-terminal domain-containing protein</fullName>
    </recommendedName>
</protein>
<name>A0A7Y7M0B2_9MICC</name>
<reference evidence="4 5" key="1">
    <citation type="submission" date="2020-02" db="EMBL/GenBank/DDBJ databases">
        <title>Genome sequence of strain AETb3-4.</title>
        <authorList>
            <person name="Gao J."/>
            <person name="Zhang X."/>
        </authorList>
    </citation>
    <scope>NUCLEOTIDE SEQUENCE [LARGE SCALE GENOMIC DNA]</scope>
    <source>
        <strain evidence="4 5">AETb3-4</strain>
    </source>
</reference>